<organism evidence="2 3">
    <name type="scientific">Tenggerimyces flavus</name>
    <dbReference type="NCBI Taxonomy" id="1708749"/>
    <lineage>
        <taxon>Bacteria</taxon>
        <taxon>Bacillati</taxon>
        <taxon>Actinomycetota</taxon>
        <taxon>Actinomycetes</taxon>
        <taxon>Propionibacteriales</taxon>
        <taxon>Nocardioidaceae</taxon>
        <taxon>Tenggerimyces</taxon>
    </lineage>
</organism>
<evidence type="ECO:0000313" key="2">
    <source>
        <dbReference type="EMBL" id="MFC3765297.1"/>
    </source>
</evidence>
<comment type="caution">
    <text evidence="2">The sequence shown here is derived from an EMBL/GenBank/DDBJ whole genome shotgun (WGS) entry which is preliminary data.</text>
</comment>
<reference evidence="3" key="1">
    <citation type="journal article" date="2019" name="Int. J. Syst. Evol. Microbiol.">
        <title>The Global Catalogue of Microorganisms (GCM) 10K type strain sequencing project: providing services to taxonomists for standard genome sequencing and annotation.</title>
        <authorList>
            <consortium name="The Broad Institute Genomics Platform"/>
            <consortium name="The Broad Institute Genome Sequencing Center for Infectious Disease"/>
            <person name="Wu L."/>
            <person name="Ma J."/>
        </authorList>
    </citation>
    <scope>NUCLEOTIDE SEQUENCE [LARGE SCALE GENOMIC DNA]</scope>
    <source>
        <strain evidence="3">CGMCC 4.7241</strain>
    </source>
</reference>
<evidence type="ECO:0000256" key="1">
    <source>
        <dbReference type="SAM" id="Phobius"/>
    </source>
</evidence>
<dbReference type="Proteomes" id="UP001595699">
    <property type="component" value="Unassembled WGS sequence"/>
</dbReference>
<proteinExistence type="predicted"/>
<keyword evidence="3" id="KW-1185">Reference proteome</keyword>
<evidence type="ECO:0000313" key="3">
    <source>
        <dbReference type="Proteomes" id="UP001595699"/>
    </source>
</evidence>
<dbReference type="RefSeq" id="WP_205121317.1">
    <property type="nucleotide sequence ID" value="NZ_JAFBCM010000001.1"/>
</dbReference>
<accession>A0ABV7YL11</accession>
<sequence>MATLTERPPQVRRRPAIVRVAGTSLAAVVAVAGIAWAGFTSVYTPFQPGSHGAPRSESMKPVHDGVERTRWIVTGPTGGTGVMAWSIHNAGPFPVTLLDEGYEEEVDDPVVVRWAPFSSPRDNLMGGHPDEVRPLPVTIPADEEITLWVTVTRPPCVPDNGLAGGGFVAITSIPLRWSILGRTRLYEWSLDDPDSHTQPIYLCYPDEALQHLER</sequence>
<keyword evidence="1" id="KW-1133">Transmembrane helix</keyword>
<gene>
    <name evidence="2" type="ORF">ACFOUW_30985</name>
</gene>
<dbReference type="EMBL" id="JBHRZH010000037">
    <property type="protein sequence ID" value="MFC3765297.1"/>
    <property type="molecule type" value="Genomic_DNA"/>
</dbReference>
<keyword evidence="1" id="KW-0812">Transmembrane</keyword>
<feature type="transmembrane region" description="Helical" evidence="1">
    <location>
        <begin position="16"/>
        <end position="39"/>
    </location>
</feature>
<keyword evidence="1" id="KW-0472">Membrane</keyword>
<name>A0ABV7YL11_9ACTN</name>
<protein>
    <submittedName>
        <fullName evidence="2">Uncharacterized protein</fullName>
    </submittedName>
</protein>